<sequence length="197" mass="22735">MLTKCTFKACYFIQNRLKKSLLRAGLFVKDTARNLDYVTLTDAGYNKGLKKRWDRVKNGKIFDMCGILHNDIGTQSKLLINGTSIRIRLFKTKKEFSLLSATQDYRLQIKNISLYVRKCEISSSILVWHEKALQQMSTGFSVVSSVVQHLHVRLPHHTRRTNLPIRGRRRNNLPSLQARHREAEFAKIPQKTPGLAN</sequence>
<dbReference type="Proteomes" id="UP000886998">
    <property type="component" value="Unassembled WGS sequence"/>
</dbReference>
<name>A0A8X6X5F7_9ARAC</name>
<protein>
    <submittedName>
        <fullName evidence="1">Uncharacterized protein</fullName>
    </submittedName>
</protein>
<gene>
    <name evidence="1" type="primary">AVEN_200884_1</name>
    <name evidence="1" type="ORF">TNIN_93171</name>
</gene>
<evidence type="ECO:0000313" key="2">
    <source>
        <dbReference type="Proteomes" id="UP000886998"/>
    </source>
</evidence>
<dbReference type="AlphaFoldDB" id="A0A8X6X5F7"/>
<proteinExistence type="predicted"/>
<keyword evidence="2" id="KW-1185">Reference proteome</keyword>
<comment type="caution">
    <text evidence="1">The sequence shown here is derived from an EMBL/GenBank/DDBJ whole genome shotgun (WGS) entry which is preliminary data.</text>
</comment>
<dbReference type="EMBL" id="BMAV01005858">
    <property type="protein sequence ID" value="GFY47255.1"/>
    <property type="molecule type" value="Genomic_DNA"/>
</dbReference>
<evidence type="ECO:0000313" key="1">
    <source>
        <dbReference type="EMBL" id="GFY47255.1"/>
    </source>
</evidence>
<organism evidence="1 2">
    <name type="scientific">Trichonephila inaurata madagascariensis</name>
    <dbReference type="NCBI Taxonomy" id="2747483"/>
    <lineage>
        <taxon>Eukaryota</taxon>
        <taxon>Metazoa</taxon>
        <taxon>Ecdysozoa</taxon>
        <taxon>Arthropoda</taxon>
        <taxon>Chelicerata</taxon>
        <taxon>Arachnida</taxon>
        <taxon>Araneae</taxon>
        <taxon>Araneomorphae</taxon>
        <taxon>Entelegynae</taxon>
        <taxon>Araneoidea</taxon>
        <taxon>Nephilidae</taxon>
        <taxon>Trichonephila</taxon>
        <taxon>Trichonephila inaurata</taxon>
    </lineage>
</organism>
<reference evidence="1" key="1">
    <citation type="submission" date="2020-08" db="EMBL/GenBank/DDBJ databases">
        <title>Multicomponent nature underlies the extraordinary mechanical properties of spider dragline silk.</title>
        <authorList>
            <person name="Kono N."/>
            <person name="Nakamura H."/>
            <person name="Mori M."/>
            <person name="Yoshida Y."/>
            <person name="Ohtoshi R."/>
            <person name="Malay A.D."/>
            <person name="Moran D.A.P."/>
            <person name="Tomita M."/>
            <person name="Numata K."/>
            <person name="Arakawa K."/>
        </authorList>
    </citation>
    <scope>NUCLEOTIDE SEQUENCE</scope>
</reference>
<dbReference type="OrthoDB" id="5979489at2759"/>
<accession>A0A8X6X5F7</accession>